<dbReference type="eggNOG" id="COG1476">
    <property type="taxonomic scope" value="Bacteria"/>
</dbReference>
<dbReference type="CDD" id="cd00093">
    <property type="entry name" value="HTH_XRE"/>
    <property type="match status" value="1"/>
</dbReference>
<dbReference type="Proteomes" id="UP000019063">
    <property type="component" value="Unassembled WGS sequence"/>
</dbReference>
<protein>
    <submittedName>
        <fullName evidence="2">Helix-turn-helix protein</fullName>
    </submittedName>
</protein>
<name>W4HJ27_9RHOB</name>
<dbReference type="STRING" id="1379903.ATO8_15002"/>
<reference evidence="2 3" key="1">
    <citation type="journal article" date="2014" name="Antonie Van Leeuwenhoek">
        <title>Roseivivax atlanticus sp. nov., isolated from surface seawater of the Atlantic Ocean.</title>
        <authorList>
            <person name="Li G."/>
            <person name="Lai Q."/>
            <person name="Liu X."/>
            <person name="Sun F."/>
            <person name="Shao Z."/>
        </authorList>
    </citation>
    <scope>NUCLEOTIDE SEQUENCE [LARGE SCALE GENOMIC DNA]</scope>
    <source>
        <strain evidence="2 3">22II-s10s</strain>
    </source>
</reference>
<proteinExistence type="predicted"/>
<dbReference type="Gene3D" id="1.10.260.40">
    <property type="entry name" value="lambda repressor-like DNA-binding domains"/>
    <property type="match status" value="1"/>
</dbReference>
<comment type="caution">
    <text evidence="2">The sequence shown here is derived from an EMBL/GenBank/DDBJ whole genome shotgun (WGS) entry which is preliminary data.</text>
</comment>
<feature type="domain" description="HTH cro/C1-type" evidence="1">
    <location>
        <begin position="51"/>
        <end position="74"/>
    </location>
</feature>
<dbReference type="InterPro" id="IPR010982">
    <property type="entry name" value="Lambda_DNA-bd_dom_sf"/>
</dbReference>
<evidence type="ECO:0000313" key="3">
    <source>
        <dbReference type="Proteomes" id="UP000019063"/>
    </source>
</evidence>
<dbReference type="GO" id="GO:0003677">
    <property type="term" value="F:DNA binding"/>
    <property type="evidence" value="ECO:0007669"/>
    <property type="project" value="InterPro"/>
</dbReference>
<dbReference type="RefSeq" id="WP_043845560.1">
    <property type="nucleotide sequence ID" value="NZ_AQQW01000009.1"/>
</dbReference>
<dbReference type="EMBL" id="AQQW01000009">
    <property type="protein sequence ID" value="ETW11985.1"/>
    <property type="molecule type" value="Genomic_DNA"/>
</dbReference>
<sequence length="285" mass="31600">MITVTDKRHRAEVFRERLRSALTHADTNRSALARAVGANRSTMSQLLDDGGARLPNAHLAAECAQALGVSTDWLLGLTDRPERPGDVVDAAVQLTQAERTASDDQLLDWHREAAGYKIRHVPATLPDLLKTEAVMRWEYEAFLGKTPDQAIRAMQGRVDLLYQGLSDYEIALPAHELDALAAGEGYYRGLPAAARTEQIERLAATCDEFYPALRVFVFDARRVFSAPITLFGPRIGVIYVGRFYLAFRESSRIRSLTQHFDGLIREASVDARDAAAYLRALTVTG</sequence>
<dbReference type="AlphaFoldDB" id="W4HJ27"/>
<evidence type="ECO:0000259" key="1">
    <source>
        <dbReference type="PROSITE" id="PS50943"/>
    </source>
</evidence>
<accession>W4HJ27</accession>
<dbReference type="SUPFAM" id="SSF47413">
    <property type="entry name" value="lambda repressor-like DNA-binding domains"/>
    <property type="match status" value="1"/>
</dbReference>
<dbReference type="PATRIC" id="fig|1317118.6.peg.3089"/>
<organism evidence="2 3">
    <name type="scientific">Roseivivax marinus</name>
    <dbReference type="NCBI Taxonomy" id="1379903"/>
    <lineage>
        <taxon>Bacteria</taxon>
        <taxon>Pseudomonadati</taxon>
        <taxon>Pseudomonadota</taxon>
        <taxon>Alphaproteobacteria</taxon>
        <taxon>Rhodobacterales</taxon>
        <taxon>Roseobacteraceae</taxon>
        <taxon>Roseivivax</taxon>
    </lineage>
</organism>
<evidence type="ECO:0000313" key="2">
    <source>
        <dbReference type="EMBL" id="ETW11985.1"/>
    </source>
</evidence>
<dbReference type="PROSITE" id="PS50943">
    <property type="entry name" value="HTH_CROC1"/>
    <property type="match status" value="1"/>
</dbReference>
<dbReference type="InterPro" id="IPR001387">
    <property type="entry name" value="Cro/C1-type_HTH"/>
</dbReference>
<keyword evidence="3" id="KW-1185">Reference proteome</keyword>
<gene>
    <name evidence="2" type="ORF">ATO8_15002</name>
</gene>